<reference evidence="9" key="3">
    <citation type="submission" date="2023-10" db="EMBL/GenBank/DDBJ databases">
        <title>Fecal carriage and genetic characteristics of carbapenem-resistant Enterobacterales among healthy adults from four provinces of China.</title>
        <authorList>
            <person name="Li Y."/>
            <person name="Zhang R."/>
        </authorList>
    </citation>
    <scope>NUCLEOTIDE SEQUENCE</scope>
    <source>
        <strain evidence="9">HN-136</strain>
    </source>
</reference>
<dbReference type="Proteomes" id="UP001169574">
    <property type="component" value="Unassembled WGS sequence"/>
</dbReference>
<keyword evidence="4" id="KW-0732">Signal</keyword>
<dbReference type="PANTHER" id="PTHR43649">
    <property type="entry name" value="ARABINOSE-BINDING PROTEIN-RELATED"/>
    <property type="match status" value="1"/>
</dbReference>
<dbReference type="SUPFAM" id="SSF53850">
    <property type="entry name" value="Periplasmic binding protein-like II"/>
    <property type="match status" value="1"/>
</dbReference>
<evidence type="ECO:0000256" key="2">
    <source>
        <dbReference type="ARBA" id="ARBA00008520"/>
    </source>
</evidence>
<evidence type="ECO:0000313" key="10">
    <source>
        <dbReference type="EMBL" id="OYR06652.1"/>
    </source>
</evidence>
<dbReference type="Proteomes" id="UP001279522">
    <property type="component" value="Unassembled WGS sequence"/>
</dbReference>
<reference evidence="5" key="2">
    <citation type="submission" date="2022-05" db="EMBL/GenBank/DDBJ databases">
        <authorList>
            <person name="Alioto T."/>
            <person name="Alioto T."/>
            <person name="Gomez Garrido J."/>
        </authorList>
    </citation>
    <scope>NUCLEOTIDE SEQUENCE</scope>
    <source>
        <strain evidence="5">112</strain>
    </source>
</reference>
<dbReference type="InterPro" id="IPR006059">
    <property type="entry name" value="SBP"/>
</dbReference>
<evidence type="ECO:0000313" key="5">
    <source>
        <dbReference type="EMBL" id="CAH6589175.1"/>
    </source>
</evidence>
<dbReference type="Proteomes" id="UP000215827">
    <property type="component" value="Unassembled WGS sequence"/>
</dbReference>
<evidence type="ECO:0000313" key="7">
    <source>
        <dbReference type="EMBL" id="EMM7458590.1"/>
    </source>
</evidence>
<evidence type="ECO:0000313" key="11">
    <source>
        <dbReference type="Proteomes" id="UP000215827"/>
    </source>
</evidence>
<protein>
    <submittedName>
        <fullName evidence="6 9">ABC transporter substrate-binding protein</fullName>
    </submittedName>
    <submittedName>
        <fullName evidence="5">Multiple sugar-binding protein</fullName>
    </submittedName>
    <submittedName>
        <fullName evidence="10">Sugar ABC transporter substrate-binding protein</fullName>
    </submittedName>
</protein>
<evidence type="ECO:0000313" key="6">
    <source>
        <dbReference type="EMBL" id="ELV3681751.1"/>
    </source>
</evidence>
<dbReference type="EMBL" id="ABLGCN030000007">
    <property type="protein sequence ID" value="EMM7458590.1"/>
    <property type="molecule type" value="Genomic_DNA"/>
</dbReference>
<dbReference type="Proteomes" id="UP001278087">
    <property type="component" value="Unassembled WGS sequence"/>
</dbReference>
<reference evidence="10 11" key="1">
    <citation type="submission" date="2017-04" db="EMBL/GenBank/DDBJ databases">
        <title>Emergence of KPC-2-producing Citrobacter isolates from sediments of a Chinese river.</title>
        <authorList>
            <person name="Zheng B."/>
        </authorList>
    </citation>
    <scope>NUCLEOTIDE SEQUENCE [LARGE SCALE GENOMIC DNA]</scope>
    <source>
        <strain evidence="10 11">C191</strain>
    </source>
</reference>
<comment type="subcellular location">
    <subcellularLocation>
        <location evidence="1">Periplasm</location>
    </subcellularLocation>
</comment>
<dbReference type="PANTHER" id="PTHR43649:SF34">
    <property type="entry name" value="ABC TRANSPORTER PERIPLASMIC-BINDING PROTEIN YCJN-RELATED"/>
    <property type="match status" value="1"/>
</dbReference>
<sequence length="430" mass="46683">MLKAKIVLISALVSCALVSGCKDDKKSSVAIEFMHSSVEQERQAVIAKLIERFEKENPGISVKQVPVEEDAYNTKVITLARSGSLPEVIETSHDYAKVMDKESLIDRKAVAQVINGVGEGTFYDGVLRIVRTEDGSAWTGVPVSAWIGGIWYRKDVLAKAGLEEPKDWQQLLNVAQKLNNPGSKKYGIALPTAESVLTEQSFSQFALSNQANVFDAQGKITLDTPEMAQALQYYRQLAMNTMPGSNDIMEVKDAFMNGTAPMAIYSTYILPAVIKEGDPKNVGFMVPTEKNSAVYGMLTSLTITAGQKTEETEAAEKFVTFMEQADNIADWVMMSPGAALPVNKAVVNTSTWKDNAVIKALGELPDQLIAELPNIQVFGAVGDKNFTRMGDVTGSGIVSTMVHNVTVGKADLSSTIKASQTKLDDLVEQR</sequence>
<proteinExistence type="inferred from homology"/>
<evidence type="ECO:0000313" key="8">
    <source>
        <dbReference type="EMBL" id="EMN4144774.1"/>
    </source>
</evidence>
<dbReference type="PROSITE" id="PS51257">
    <property type="entry name" value="PROKAR_LIPOPROTEIN"/>
    <property type="match status" value="1"/>
</dbReference>
<dbReference type="EMBL" id="ABOSXX010000029">
    <property type="protein sequence ID" value="ELV3681751.1"/>
    <property type="molecule type" value="Genomic_DNA"/>
</dbReference>
<evidence type="ECO:0000256" key="4">
    <source>
        <dbReference type="ARBA" id="ARBA00022729"/>
    </source>
</evidence>
<evidence type="ECO:0000256" key="1">
    <source>
        <dbReference type="ARBA" id="ARBA00004418"/>
    </source>
</evidence>
<dbReference type="EMBL" id="JAWPBU010000023">
    <property type="protein sequence ID" value="MDW2760325.1"/>
    <property type="molecule type" value="Genomic_DNA"/>
</dbReference>
<dbReference type="EMBL" id="ABKLER030000007">
    <property type="protein sequence ID" value="EMN4144774.1"/>
    <property type="molecule type" value="Genomic_DNA"/>
</dbReference>
<name>A0A0D7M0X2_CITFR</name>
<organism evidence="10 11">
    <name type="scientific">Citrobacter freundii</name>
    <dbReference type="NCBI Taxonomy" id="546"/>
    <lineage>
        <taxon>Bacteria</taxon>
        <taxon>Pseudomonadati</taxon>
        <taxon>Pseudomonadota</taxon>
        <taxon>Gammaproteobacteria</taxon>
        <taxon>Enterobacterales</taxon>
        <taxon>Enterobacteriaceae</taxon>
        <taxon>Citrobacter</taxon>
        <taxon>Citrobacter freundii complex</taxon>
    </lineage>
</organism>
<gene>
    <name evidence="5" type="ORF">AI2935V1_2414</name>
    <name evidence="10" type="ORF">B9P89_03845</name>
    <name evidence="7" type="ORF">P7U51_003119</name>
    <name evidence="8" type="ORF">PQQ21_002026</name>
    <name evidence="9" type="ORF">RYZ67_17835</name>
    <name evidence="6" type="ORF">SGX49_004240</name>
</gene>
<dbReference type="Gene3D" id="3.40.190.10">
    <property type="entry name" value="Periplasmic binding protein-like II"/>
    <property type="match status" value="1"/>
</dbReference>
<dbReference type="GO" id="GO:0030288">
    <property type="term" value="C:outer membrane-bounded periplasmic space"/>
    <property type="evidence" value="ECO:0007669"/>
    <property type="project" value="UniProtKB-ARBA"/>
</dbReference>
<dbReference type="Proteomes" id="UP000789647">
    <property type="component" value="Chromosome"/>
</dbReference>
<reference evidence="7" key="4">
    <citation type="submission" date="2024-02" db="EMBL/GenBank/DDBJ databases">
        <authorList>
            <consortium name="Clinical and Environmental Microbiology Branch: Whole genome sequencing antimicrobial resistance pathogens in the healthcare setting"/>
        </authorList>
    </citation>
    <scope>NUCLEOTIDE SEQUENCE</scope>
    <source>
        <strain evidence="8">2023GN-00102</strain>
        <strain evidence="6">2023GN-00287</strain>
        <strain evidence="7">Whole organism</strain>
    </source>
</reference>
<dbReference type="Pfam" id="PF01547">
    <property type="entry name" value="SBP_bac_1"/>
    <property type="match status" value="1"/>
</dbReference>
<evidence type="ECO:0000313" key="9">
    <source>
        <dbReference type="EMBL" id="MDW2760325.1"/>
    </source>
</evidence>
<dbReference type="AlphaFoldDB" id="A0A0D7M0X2"/>
<evidence type="ECO:0000256" key="3">
    <source>
        <dbReference type="ARBA" id="ARBA00022448"/>
    </source>
</evidence>
<dbReference type="EMBL" id="OW995941">
    <property type="protein sequence ID" value="CAH6589175.1"/>
    <property type="molecule type" value="Genomic_DNA"/>
</dbReference>
<keyword evidence="3" id="KW-0813">Transport</keyword>
<accession>A0A0D7M0X2</accession>
<dbReference type="RefSeq" id="WP_003840753.1">
    <property type="nucleotide sequence ID" value="NZ_AP028314.1"/>
</dbReference>
<comment type="similarity">
    <text evidence="2">Belongs to the bacterial solute-binding protein 1 family.</text>
</comment>
<dbReference type="InterPro" id="IPR050490">
    <property type="entry name" value="Bact_solute-bd_prot1"/>
</dbReference>
<dbReference type="EMBL" id="NEFA01000003">
    <property type="protein sequence ID" value="OYR06652.1"/>
    <property type="molecule type" value="Genomic_DNA"/>
</dbReference>